<evidence type="ECO:0000256" key="3">
    <source>
        <dbReference type="SAM" id="SignalP"/>
    </source>
</evidence>
<dbReference type="Pfam" id="PF17900">
    <property type="entry name" value="Peptidase_M1_N"/>
    <property type="match status" value="1"/>
</dbReference>
<evidence type="ECO:0000313" key="6">
    <source>
        <dbReference type="EMBL" id="PQJ78451.1"/>
    </source>
</evidence>
<dbReference type="PANTHER" id="PTHR45726:SF3">
    <property type="entry name" value="LEUKOTRIENE A-4 HYDROLASE"/>
    <property type="match status" value="1"/>
</dbReference>
<feature type="binding site" evidence="2">
    <location>
        <position position="359"/>
    </location>
    <ligand>
        <name>Zn(2+)</name>
        <dbReference type="ChEBI" id="CHEBI:29105"/>
        <note>catalytic</note>
    </ligand>
</feature>
<comment type="caution">
    <text evidence="6">The sequence shown here is derived from an EMBL/GenBank/DDBJ whole genome shotgun (WGS) entry which is preliminary data.</text>
</comment>
<evidence type="ECO:0000256" key="1">
    <source>
        <dbReference type="PIRSR" id="PIRSR634015-1"/>
    </source>
</evidence>
<feature type="binding site" evidence="2">
    <location>
        <position position="336"/>
    </location>
    <ligand>
        <name>Zn(2+)</name>
        <dbReference type="ChEBI" id="CHEBI:29105"/>
        <note>catalytic</note>
    </ligand>
</feature>
<dbReference type="SUPFAM" id="SSF63737">
    <property type="entry name" value="Leukotriene A4 hydrolase N-terminal domain"/>
    <property type="match status" value="1"/>
</dbReference>
<dbReference type="AlphaFoldDB" id="A0A2S7WMF3"/>
<feature type="domain" description="Peptidase M1 membrane alanine aminopeptidase" evidence="4">
    <location>
        <begin position="267"/>
        <end position="471"/>
    </location>
</feature>
<protein>
    <submittedName>
        <fullName evidence="6">Peptidase M1</fullName>
    </submittedName>
</protein>
<dbReference type="EMBL" id="MSCN01000001">
    <property type="protein sequence ID" value="PQJ78451.1"/>
    <property type="molecule type" value="Genomic_DNA"/>
</dbReference>
<dbReference type="OrthoDB" id="100605at2"/>
<feature type="domain" description="Aminopeptidase N-like N-terminal" evidence="5">
    <location>
        <begin position="48"/>
        <end position="225"/>
    </location>
</feature>
<evidence type="ECO:0000259" key="4">
    <source>
        <dbReference type="Pfam" id="PF01433"/>
    </source>
</evidence>
<dbReference type="InterPro" id="IPR042097">
    <property type="entry name" value="Aminopeptidase_N-like_N_sf"/>
</dbReference>
<dbReference type="Gene3D" id="2.60.40.1730">
    <property type="entry name" value="tricorn interacting facor f3 domain"/>
    <property type="match status" value="1"/>
</dbReference>
<feature type="chain" id="PRO_5015404348" evidence="3">
    <location>
        <begin position="24"/>
        <end position="547"/>
    </location>
</feature>
<dbReference type="SUPFAM" id="SSF55486">
    <property type="entry name" value="Metalloproteases ('zincins'), catalytic domain"/>
    <property type="match status" value="1"/>
</dbReference>
<evidence type="ECO:0000259" key="5">
    <source>
        <dbReference type="Pfam" id="PF17900"/>
    </source>
</evidence>
<dbReference type="GO" id="GO:0008237">
    <property type="term" value="F:metallopeptidase activity"/>
    <property type="evidence" value="ECO:0007669"/>
    <property type="project" value="InterPro"/>
</dbReference>
<feature type="active site" description="Proton donor" evidence="1">
    <location>
        <position position="411"/>
    </location>
</feature>
<feature type="binding site" evidence="2">
    <location>
        <position position="340"/>
    </location>
    <ligand>
        <name>Zn(2+)</name>
        <dbReference type="ChEBI" id="CHEBI:29105"/>
        <note>catalytic</note>
    </ligand>
</feature>
<accession>A0A2S7WMF3</accession>
<feature type="signal peptide" evidence="3">
    <location>
        <begin position="1"/>
        <end position="23"/>
    </location>
</feature>
<evidence type="ECO:0000313" key="7">
    <source>
        <dbReference type="Proteomes" id="UP000238882"/>
    </source>
</evidence>
<comment type="cofactor">
    <cofactor evidence="2">
        <name>Zn(2+)</name>
        <dbReference type="ChEBI" id="CHEBI:29105"/>
    </cofactor>
    <text evidence="2">Binds 1 zinc ion per subunit.</text>
</comment>
<dbReference type="Proteomes" id="UP000238882">
    <property type="component" value="Unassembled WGS sequence"/>
</dbReference>
<dbReference type="InterPro" id="IPR034015">
    <property type="entry name" value="M1_LTA4H"/>
</dbReference>
<dbReference type="InterPro" id="IPR014782">
    <property type="entry name" value="Peptidase_M1_dom"/>
</dbReference>
<keyword evidence="2" id="KW-0862">Zinc</keyword>
<dbReference type="GO" id="GO:0008270">
    <property type="term" value="F:zinc ion binding"/>
    <property type="evidence" value="ECO:0007669"/>
    <property type="project" value="InterPro"/>
</dbReference>
<dbReference type="PANTHER" id="PTHR45726">
    <property type="entry name" value="LEUKOTRIENE A-4 HYDROLASE"/>
    <property type="match status" value="1"/>
</dbReference>
<sequence>MKIYKILYLLFFLISFNNFSLKAQNQNFTRQDTLRGSITKERIWWDLKYYHLDIQIFPKTKFIKGKNTIKYKVLKPHNVLQIDLQSPLKITNIKQNNKELKVISEGNAHFVNLIDEQKVGSVNSVVVYYEGNPKEAKNAPWDGGFSWKKDKNGNDFIATSCQGLGASVWWPNKDHMYDEVESMDISVRVPSHLMNISNGNLVETEKHKDNTTTYHWAVKNPINNYGVNLNIGDFVHFSEKYKGKGGLLDMDYYVISYNLDKAKKQFKQAPKMMKAFEHWFGKYPFYEDGFKLVEVPYLGMEHQSSVTYGNKFKNGYLGRDLSGTGWGLKFDFIIIHESGHEWFANNITYKDAADMWIHESFTAYSENLYLNYYYGKKAASEYVIGTRRNIKNDKPIIGNYGVNNSGSGDMYYKGANMLHTIRHLINNDRKWRKILQGLNKTFWHKTVTTQQIEKYLSKKSKIDLSKVFDQYLRDIRIPELMYHIENNTLKYKWNNVVDGFNMSVKIHINDKAVNLKPTTSWKTKKLKTTNNYLKIDINYFATAKKIE</sequence>
<proteinExistence type="predicted"/>
<name>A0A2S7WMF3_9FLAO</name>
<reference evidence="6 7" key="1">
    <citation type="submission" date="2016-12" db="EMBL/GenBank/DDBJ databases">
        <title>Trade-off between light-utilization and light-protection in marine flavobacteria.</title>
        <authorList>
            <person name="Kumagai Y."/>
            <person name="Yoshizawa S."/>
            <person name="Kogure K."/>
            <person name="Iwasaki W."/>
        </authorList>
    </citation>
    <scope>NUCLEOTIDE SEQUENCE [LARGE SCALE GENOMIC DNA]</scope>
    <source>
        <strain evidence="6 7">NBRC 108759</strain>
    </source>
</reference>
<keyword evidence="2" id="KW-0479">Metal-binding</keyword>
<feature type="active site" description="Proton acceptor" evidence="1">
    <location>
        <position position="337"/>
    </location>
</feature>
<dbReference type="Gene3D" id="1.10.390.10">
    <property type="entry name" value="Neutral Protease Domain 2"/>
    <property type="match status" value="1"/>
</dbReference>
<dbReference type="RefSeq" id="WP_105015040.1">
    <property type="nucleotide sequence ID" value="NZ_MSCN01000001.1"/>
</dbReference>
<gene>
    <name evidence="6" type="ORF">BTO18_04265</name>
</gene>
<dbReference type="InterPro" id="IPR045357">
    <property type="entry name" value="Aminopeptidase_N-like_N"/>
</dbReference>
<dbReference type="CDD" id="cd09603">
    <property type="entry name" value="M1_APN_like"/>
    <property type="match status" value="1"/>
</dbReference>
<dbReference type="InterPro" id="IPR027268">
    <property type="entry name" value="Peptidase_M4/M1_CTD_sf"/>
</dbReference>
<keyword evidence="3" id="KW-0732">Signal</keyword>
<evidence type="ECO:0000256" key="2">
    <source>
        <dbReference type="PIRSR" id="PIRSR634015-3"/>
    </source>
</evidence>
<dbReference type="Pfam" id="PF01433">
    <property type="entry name" value="Peptidase_M1"/>
    <property type="match status" value="1"/>
</dbReference>
<keyword evidence="7" id="KW-1185">Reference proteome</keyword>
<organism evidence="6 7">
    <name type="scientific">Polaribacter porphyrae</name>
    <dbReference type="NCBI Taxonomy" id="1137780"/>
    <lineage>
        <taxon>Bacteria</taxon>
        <taxon>Pseudomonadati</taxon>
        <taxon>Bacteroidota</taxon>
        <taxon>Flavobacteriia</taxon>
        <taxon>Flavobacteriales</taxon>
        <taxon>Flavobacteriaceae</taxon>
    </lineage>
</organism>